<organism evidence="3 4">
    <name type="scientific">Diversispora epigaea</name>
    <dbReference type="NCBI Taxonomy" id="1348612"/>
    <lineage>
        <taxon>Eukaryota</taxon>
        <taxon>Fungi</taxon>
        <taxon>Fungi incertae sedis</taxon>
        <taxon>Mucoromycota</taxon>
        <taxon>Glomeromycotina</taxon>
        <taxon>Glomeromycetes</taxon>
        <taxon>Diversisporales</taxon>
        <taxon>Diversisporaceae</taxon>
        <taxon>Diversispora</taxon>
    </lineage>
</organism>
<accession>A0A397GGC7</accession>
<proteinExistence type="predicted"/>
<feature type="region of interest" description="Disordered" evidence="1">
    <location>
        <begin position="138"/>
        <end position="181"/>
    </location>
</feature>
<dbReference type="Proteomes" id="UP000266861">
    <property type="component" value="Unassembled WGS sequence"/>
</dbReference>
<feature type="compositionally biased region" description="Polar residues" evidence="1">
    <location>
        <begin position="141"/>
        <end position="177"/>
    </location>
</feature>
<name>A0A397GGC7_9GLOM</name>
<evidence type="ECO:0000259" key="2">
    <source>
        <dbReference type="Pfam" id="PF12776"/>
    </source>
</evidence>
<evidence type="ECO:0000313" key="4">
    <source>
        <dbReference type="Proteomes" id="UP000266861"/>
    </source>
</evidence>
<gene>
    <name evidence="3" type="ORF">Glove_590g28</name>
</gene>
<evidence type="ECO:0000313" key="3">
    <source>
        <dbReference type="EMBL" id="RHZ47160.1"/>
    </source>
</evidence>
<feature type="domain" description="Myb/SANT-like" evidence="2">
    <location>
        <begin position="38"/>
        <end position="81"/>
    </location>
</feature>
<reference evidence="3 4" key="1">
    <citation type="submission" date="2018-08" db="EMBL/GenBank/DDBJ databases">
        <title>Genome and evolution of the arbuscular mycorrhizal fungus Diversispora epigaea (formerly Glomus versiforme) and its bacterial endosymbionts.</title>
        <authorList>
            <person name="Sun X."/>
            <person name="Fei Z."/>
            <person name="Harrison M."/>
        </authorList>
    </citation>
    <scope>NUCLEOTIDE SEQUENCE [LARGE SCALE GENOMIC DNA]</scope>
    <source>
        <strain evidence="3 4">IT104</strain>
    </source>
</reference>
<protein>
    <recommendedName>
        <fullName evidence="2">Myb/SANT-like domain-containing protein</fullName>
    </recommendedName>
</protein>
<dbReference type="EMBL" id="PQFF01000495">
    <property type="protein sequence ID" value="RHZ47160.1"/>
    <property type="molecule type" value="Genomic_DNA"/>
</dbReference>
<comment type="caution">
    <text evidence="3">The sequence shown here is derived from an EMBL/GenBank/DDBJ whole genome shotgun (WGS) entry which is preliminary data.</text>
</comment>
<sequence>MQIRCDEDAIGATDDQLRLLTDERKSKNTEYHDIPGSSRVDFWNNISNTINERFRTSYTGYQCKNRFQNLVRDYNLMCQYIAGSKPGKRSRAGGRYFEEFKSILNIFMFAHENAETPFDILHNVITSTRNQLIEERDENNAGENPTHNNIRDFSSNNLANNTSTHNADMPASQNDSDASMPDIRVELAKVNMR</sequence>
<dbReference type="AlphaFoldDB" id="A0A397GGC7"/>
<dbReference type="Pfam" id="PF12776">
    <property type="entry name" value="Myb_DNA-bind_3"/>
    <property type="match status" value="1"/>
</dbReference>
<keyword evidence="4" id="KW-1185">Reference proteome</keyword>
<dbReference type="InterPro" id="IPR024752">
    <property type="entry name" value="Myb/SANT-like_dom"/>
</dbReference>
<evidence type="ECO:0000256" key="1">
    <source>
        <dbReference type="SAM" id="MobiDB-lite"/>
    </source>
</evidence>
<dbReference type="OrthoDB" id="2426857at2759"/>